<proteinExistence type="predicted"/>
<keyword evidence="1" id="KW-0472">Membrane</keyword>
<comment type="caution">
    <text evidence="2">The sequence shown here is derived from an EMBL/GenBank/DDBJ whole genome shotgun (WGS) entry which is preliminary data.</text>
</comment>
<keyword evidence="1" id="KW-0812">Transmembrane</keyword>
<organism evidence="2 3">
    <name type="scientific">Companilactobacillus tucceti DSM 20183</name>
    <dbReference type="NCBI Taxonomy" id="1423811"/>
    <lineage>
        <taxon>Bacteria</taxon>
        <taxon>Bacillati</taxon>
        <taxon>Bacillota</taxon>
        <taxon>Bacilli</taxon>
        <taxon>Lactobacillales</taxon>
        <taxon>Lactobacillaceae</taxon>
        <taxon>Companilactobacillus</taxon>
    </lineage>
</organism>
<dbReference type="Proteomes" id="UP000050929">
    <property type="component" value="Unassembled WGS sequence"/>
</dbReference>
<reference evidence="2 3" key="1">
    <citation type="journal article" date="2015" name="Genome Announc.">
        <title>Expanding the biotechnology potential of lactobacilli through comparative genomics of 213 strains and associated genera.</title>
        <authorList>
            <person name="Sun Z."/>
            <person name="Harris H.M."/>
            <person name="McCann A."/>
            <person name="Guo C."/>
            <person name="Argimon S."/>
            <person name="Zhang W."/>
            <person name="Yang X."/>
            <person name="Jeffery I.B."/>
            <person name="Cooney J.C."/>
            <person name="Kagawa T.F."/>
            <person name="Liu W."/>
            <person name="Song Y."/>
            <person name="Salvetti E."/>
            <person name="Wrobel A."/>
            <person name="Rasinkangas P."/>
            <person name="Parkhill J."/>
            <person name="Rea M.C."/>
            <person name="O'Sullivan O."/>
            <person name="Ritari J."/>
            <person name="Douillard F.P."/>
            <person name="Paul Ross R."/>
            <person name="Yang R."/>
            <person name="Briner A.E."/>
            <person name="Felis G.E."/>
            <person name="de Vos W.M."/>
            <person name="Barrangou R."/>
            <person name="Klaenhammer T.R."/>
            <person name="Caufield P.W."/>
            <person name="Cui Y."/>
            <person name="Zhang H."/>
            <person name="O'Toole P.W."/>
        </authorList>
    </citation>
    <scope>NUCLEOTIDE SEQUENCE [LARGE SCALE GENOMIC DNA]</scope>
    <source>
        <strain evidence="2 3">DSM 20183</strain>
    </source>
</reference>
<keyword evidence="1" id="KW-1133">Transmembrane helix</keyword>
<keyword evidence="3" id="KW-1185">Reference proteome</keyword>
<feature type="transmembrane region" description="Helical" evidence="1">
    <location>
        <begin position="51"/>
        <end position="70"/>
    </location>
</feature>
<evidence type="ECO:0000256" key="1">
    <source>
        <dbReference type="SAM" id="Phobius"/>
    </source>
</evidence>
<dbReference type="AlphaFoldDB" id="A0A0R1J769"/>
<name>A0A0R1J769_9LACO</name>
<evidence type="ECO:0000313" key="3">
    <source>
        <dbReference type="Proteomes" id="UP000050929"/>
    </source>
</evidence>
<dbReference type="Pfam" id="PF11188">
    <property type="entry name" value="DUF2975"/>
    <property type="match status" value="1"/>
</dbReference>
<dbReference type="InterPro" id="IPR021354">
    <property type="entry name" value="DUF2975"/>
</dbReference>
<feature type="transmembrane region" description="Helical" evidence="1">
    <location>
        <begin position="12"/>
        <end position="31"/>
    </location>
</feature>
<evidence type="ECO:0008006" key="4">
    <source>
        <dbReference type="Google" id="ProtNLM"/>
    </source>
</evidence>
<dbReference type="RefSeq" id="WP_057766573.1">
    <property type="nucleotide sequence ID" value="NZ_AZDG01000018.1"/>
</dbReference>
<dbReference type="STRING" id="1423811.FC72_GL000762"/>
<protein>
    <recommendedName>
        <fullName evidence="4">DUF2975 domain-containing protein</fullName>
    </recommendedName>
</protein>
<feature type="transmembrane region" description="Helical" evidence="1">
    <location>
        <begin position="91"/>
        <end position="110"/>
    </location>
</feature>
<sequence length="158" mass="17784">MKRETIFLRLTVYIMALIMAAICIIVIPHHLIGANNLMHNTLYNWVFGSGLYFTALLFFIILYQALKLLHLIDKNEAFSNLSVKNLKNIKLSAYLAFLIYIVELPFFYLFADKDDAPGVVVIGIVFAGAALVIALFASMLQKLLSQAIKIKSENDLTI</sequence>
<dbReference type="EMBL" id="AZDG01000018">
    <property type="protein sequence ID" value="KRK63988.1"/>
    <property type="molecule type" value="Genomic_DNA"/>
</dbReference>
<gene>
    <name evidence="2" type="ORF">FC72_GL000762</name>
</gene>
<evidence type="ECO:0000313" key="2">
    <source>
        <dbReference type="EMBL" id="KRK63988.1"/>
    </source>
</evidence>
<dbReference type="OrthoDB" id="1100174at2"/>
<feature type="transmembrane region" description="Helical" evidence="1">
    <location>
        <begin position="116"/>
        <end position="140"/>
    </location>
</feature>
<dbReference type="PATRIC" id="fig|1423811.3.peg.772"/>
<accession>A0A0R1J769</accession>